<dbReference type="EMBL" id="JAFIDN010000001">
    <property type="protein sequence ID" value="MBP3191255.1"/>
    <property type="molecule type" value="Genomic_DNA"/>
</dbReference>
<comment type="caution">
    <text evidence="3">The sequence shown here is derived from an EMBL/GenBank/DDBJ whole genome shotgun (WGS) entry which is preliminary data.</text>
</comment>
<dbReference type="CDD" id="cd03794">
    <property type="entry name" value="GT4_WbuB-like"/>
    <property type="match status" value="1"/>
</dbReference>
<feature type="domain" description="Glycosyltransferase subfamily 4-like N-terminal" evidence="2">
    <location>
        <begin position="117"/>
        <end position="246"/>
    </location>
</feature>
<organism evidence="3 4">
    <name type="scientific">Natronogracilivirga saccharolytica</name>
    <dbReference type="NCBI Taxonomy" id="2812953"/>
    <lineage>
        <taxon>Bacteria</taxon>
        <taxon>Pseudomonadati</taxon>
        <taxon>Balneolota</taxon>
        <taxon>Balneolia</taxon>
        <taxon>Balneolales</taxon>
        <taxon>Cyclonatronaceae</taxon>
        <taxon>Natronogracilivirga</taxon>
    </lineage>
</organism>
<evidence type="ECO:0000313" key="3">
    <source>
        <dbReference type="EMBL" id="MBP3191255.1"/>
    </source>
</evidence>
<feature type="compositionally biased region" description="Basic and acidic residues" evidence="1">
    <location>
        <begin position="265"/>
        <end position="275"/>
    </location>
</feature>
<accession>A0A8J7UTE4</accession>
<name>A0A8J7UTE4_9BACT</name>
<dbReference type="InterPro" id="IPR028098">
    <property type="entry name" value="Glyco_trans_4-like_N"/>
</dbReference>
<dbReference type="SUPFAM" id="SSF53756">
    <property type="entry name" value="UDP-Glycosyltransferase/glycogen phosphorylase"/>
    <property type="match status" value="1"/>
</dbReference>
<protein>
    <submittedName>
        <fullName evidence="3">Glycosyltransferase family 4 protein</fullName>
    </submittedName>
</protein>
<reference evidence="3" key="1">
    <citation type="submission" date="2021-02" db="EMBL/GenBank/DDBJ databases">
        <title>Natronogracilivirga saccharolytica gen. nov. sp. nov. a new anaerobic, haloalkiliphilic carbohydrate-fermenting bacterium from soda lake and proposing of Cyclonatronumiaceae fam. nov. in the phylum Balneolaeota.</title>
        <authorList>
            <person name="Zhilina T.N."/>
            <person name="Sorokin D.Y."/>
            <person name="Zavarzina D.G."/>
            <person name="Toshchakov S.V."/>
            <person name="Kublanov I.V."/>
        </authorList>
    </citation>
    <scope>NUCLEOTIDE SEQUENCE</scope>
    <source>
        <strain evidence="3">Z-1702</strain>
    </source>
</reference>
<evidence type="ECO:0000259" key="2">
    <source>
        <dbReference type="Pfam" id="PF13439"/>
    </source>
</evidence>
<dbReference type="Gene3D" id="3.40.50.2000">
    <property type="entry name" value="Glycogen Phosphorylase B"/>
    <property type="match status" value="2"/>
</dbReference>
<dbReference type="GO" id="GO:0016757">
    <property type="term" value="F:glycosyltransferase activity"/>
    <property type="evidence" value="ECO:0007669"/>
    <property type="project" value="UniProtKB-ARBA"/>
</dbReference>
<dbReference type="RefSeq" id="WP_210509569.1">
    <property type="nucleotide sequence ID" value="NZ_JAFIDN010000001.1"/>
</dbReference>
<keyword evidence="4" id="KW-1185">Reference proteome</keyword>
<gene>
    <name evidence="3" type="ORF">NATSA_01125</name>
</gene>
<evidence type="ECO:0000313" key="4">
    <source>
        <dbReference type="Proteomes" id="UP000673975"/>
    </source>
</evidence>
<proteinExistence type="predicted"/>
<feature type="region of interest" description="Disordered" evidence="1">
    <location>
        <begin position="250"/>
        <end position="275"/>
    </location>
</feature>
<dbReference type="Proteomes" id="UP000673975">
    <property type="component" value="Unassembled WGS sequence"/>
</dbReference>
<sequence length="465" mass="51523">MVNTPSSDIGSSKRVLIVTYYWPPSGGAGVQRFLKFAKYLPGFGVEPFILTCSNPTYPIVDASLLDEVAESLPVFKAPSMEPFRLYSRFTGSSSGQAANPTIELGSKDLSLAQRFSRWVRANIFIPDARVGWIFSARRKARDLINEHKIDTIITTGPPHSSHFIGAWAAKKTGAAWIADFRDPWTDIHYNRALPRNYITRKLDRRLEKKILTGADAVTVTAPGTAEYLKKHHKRQYHVITNGYDPDDFEAALPETGSAKTSSKTTESHEGLDETNHPSRVKLVIRHVGSVTETSVPENLLKALSGMRDLPVAAEFIGYTHPAVKKRIASYGLQDSVTIHPYVPHKEAVSLMIQADVNVVVVHRSDDSRILIPGKLFDYLKAGKPVMVIGPPDGDAASIVQKCSIGKAFDYDDADGPADWLRKLLKEKQQDEVPAGTMQADKSAIETYSRRHTTRRLAGIIHQIQK</sequence>
<evidence type="ECO:0000256" key="1">
    <source>
        <dbReference type="SAM" id="MobiDB-lite"/>
    </source>
</evidence>
<dbReference type="AlphaFoldDB" id="A0A8J7UTE4"/>
<dbReference type="Pfam" id="PF13439">
    <property type="entry name" value="Glyco_transf_4"/>
    <property type="match status" value="1"/>
</dbReference>